<comment type="caution">
    <text evidence="1">The sequence shown here is derived from an EMBL/GenBank/DDBJ whole genome shotgun (WGS) entry which is preliminary data.</text>
</comment>
<reference evidence="1 2" key="1">
    <citation type="submission" date="2023-07" db="EMBL/GenBank/DDBJ databases">
        <title>Sorghum-associated microbial communities from plants grown in Nebraska, USA.</title>
        <authorList>
            <person name="Schachtman D."/>
        </authorList>
    </citation>
    <scope>NUCLEOTIDE SEQUENCE [LARGE SCALE GENOMIC DNA]</scope>
    <source>
        <strain evidence="1 2">CC351</strain>
    </source>
</reference>
<keyword evidence="2" id="KW-1185">Reference proteome</keyword>
<protein>
    <submittedName>
        <fullName evidence="1">Uncharacterized protein</fullName>
    </submittedName>
</protein>
<name>A0ABT9SRT1_9FLAO</name>
<organism evidence="1 2">
    <name type="scientific">Chryseobacterium lathyri</name>
    <dbReference type="NCBI Taxonomy" id="395933"/>
    <lineage>
        <taxon>Bacteria</taxon>
        <taxon>Pseudomonadati</taxon>
        <taxon>Bacteroidota</taxon>
        <taxon>Flavobacteriia</taxon>
        <taxon>Flavobacteriales</taxon>
        <taxon>Weeksellaceae</taxon>
        <taxon>Chryseobacterium group</taxon>
        <taxon>Chryseobacterium</taxon>
    </lineage>
</organism>
<sequence>MLTLLISAFTIAAQSKRNLARKDKNKKIAAEFLSFKW</sequence>
<evidence type="ECO:0000313" key="1">
    <source>
        <dbReference type="EMBL" id="MDP9961677.1"/>
    </source>
</evidence>
<dbReference type="Proteomes" id="UP001235513">
    <property type="component" value="Unassembled WGS sequence"/>
</dbReference>
<proteinExistence type="predicted"/>
<gene>
    <name evidence="1" type="ORF">J2T04_003589</name>
</gene>
<dbReference type="EMBL" id="JAUSRL010000007">
    <property type="protein sequence ID" value="MDP9961677.1"/>
    <property type="molecule type" value="Genomic_DNA"/>
</dbReference>
<evidence type="ECO:0000313" key="2">
    <source>
        <dbReference type="Proteomes" id="UP001235513"/>
    </source>
</evidence>
<accession>A0ABT9SRT1</accession>